<keyword evidence="2" id="KW-1185">Reference proteome</keyword>
<dbReference type="Proteomes" id="UP000887565">
    <property type="component" value="Unplaced"/>
</dbReference>
<dbReference type="AlphaFoldDB" id="A0A915IJ76"/>
<accession>A0A915IJ76</accession>
<protein>
    <submittedName>
        <fullName evidence="3">Uncharacterized protein</fullName>
    </submittedName>
</protein>
<evidence type="ECO:0000313" key="2">
    <source>
        <dbReference type="Proteomes" id="UP000887565"/>
    </source>
</evidence>
<proteinExistence type="predicted"/>
<name>A0A915IJ76_ROMCU</name>
<reference evidence="3" key="1">
    <citation type="submission" date="2022-11" db="UniProtKB">
        <authorList>
            <consortium name="WormBaseParasite"/>
        </authorList>
    </citation>
    <scope>IDENTIFICATION</scope>
</reference>
<evidence type="ECO:0000256" key="1">
    <source>
        <dbReference type="SAM" id="MobiDB-lite"/>
    </source>
</evidence>
<sequence length="65" mass="7475">MYGRGYAEHSMNPNFRKQGHPVAGWIEKKRTSKDTLARDEVTYTIVGDCYEKVEAAAMLRRRKVG</sequence>
<evidence type="ECO:0000313" key="3">
    <source>
        <dbReference type="WBParaSite" id="nRc.2.0.1.t14237-RA"/>
    </source>
</evidence>
<organism evidence="2 3">
    <name type="scientific">Romanomermis culicivorax</name>
    <name type="common">Nematode worm</name>
    <dbReference type="NCBI Taxonomy" id="13658"/>
    <lineage>
        <taxon>Eukaryota</taxon>
        <taxon>Metazoa</taxon>
        <taxon>Ecdysozoa</taxon>
        <taxon>Nematoda</taxon>
        <taxon>Enoplea</taxon>
        <taxon>Dorylaimia</taxon>
        <taxon>Mermithida</taxon>
        <taxon>Mermithoidea</taxon>
        <taxon>Mermithidae</taxon>
        <taxon>Romanomermis</taxon>
    </lineage>
</organism>
<dbReference type="WBParaSite" id="nRc.2.0.1.t14237-RA">
    <property type="protein sequence ID" value="nRc.2.0.1.t14237-RA"/>
    <property type="gene ID" value="nRc.2.0.1.g14237"/>
</dbReference>
<feature type="region of interest" description="Disordered" evidence="1">
    <location>
        <begin position="1"/>
        <end position="23"/>
    </location>
</feature>